<evidence type="ECO:0000313" key="11">
    <source>
        <dbReference type="Proteomes" id="UP000445696"/>
    </source>
</evidence>
<comment type="cofactor">
    <cofactor evidence="8">
        <name>a divalent metal cation</name>
        <dbReference type="ChEBI" id="CHEBI:60240"/>
    </cofactor>
    <text evidence="8">Binds 1 divalent metal cation per subunit.</text>
</comment>
<evidence type="ECO:0000256" key="5">
    <source>
        <dbReference type="PIRNR" id="PIRNR038994"/>
    </source>
</evidence>
<dbReference type="EMBL" id="WTVA01000001">
    <property type="protein sequence ID" value="MZR20747.1"/>
    <property type="molecule type" value="Genomic_DNA"/>
</dbReference>
<evidence type="ECO:0000256" key="1">
    <source>
        <dbReference type="ARBA" id="ARBA00010716"/>
    </source>
</evidence>
<keyword evidence="2 8" id="KW-0479">Metal-binding</keyword>
<evidence type="ECO:0000256" key="2">
    <source>
        <dbReference type="ARBA" id="ARBA00022723"/>
    </source>
</evidence>
<feature type="active site" description="Proton donor/acceptor" evidence="6">
    <location>
        <position position="272"/>
    </location>
</feature>
<dbReference type="PANTHER" id="PTHR11113">
    <property type="entry name" value="N-ACETYLGLUCOSAMINE-6-PHOSPHATE DEACETYLASE"/>
    <property type="match status" value="1"/>
</dbReference>
<feature type="binding site" evidence="7">
    <location>
        <position position="249"/>
    </location>
    <ligand>
        <name>substrate</name>
    </ligand>
</feature>
<dbReference type="OrthoDB" id="9776488at2"/>
<evidence type="ECO:0000259" key="9">
    <source>
        <dbReference type="Pfam" id="PF01979"/>
    </source>
</evidence>
<dbReference type="InterPro" id="IPR006680">
    <property type="entry name" value="Amidohydro-rel"/>
</dbReference>
<feature type="domain" description="Amidohydrolase-related" evidence="9">
    <location>
        <begin position="52"/>
        <end position="366"/>
    </location>
</feature>
<comment type="caution">
    <text evidence="10">The sequence shown here is derived from an EMBL/GenBank/DDBJ whole genome shotgun (WGS) entry which is preliminary data.</text>
</comment>
<dbReference type="Gene3D" id="3.20.20.140">
    <property type="entry name" value="Metal-dependent hydrolases"/>
    <property type="match status" value="1"/>
</dbReference>
<dbReference type="SUPFAM" id="SSF51338">
    <property type="entry name" value="Composite domain of metallo-dependent hydrolases"/>
    <property type="match status" value="1"/>
</dbReference>
<dbReference type="FunFam" id="3.20.20.140:FF:000004">
    <property type="entry name" value="N-acetylglucosamine-6-phosphate deacetylase"/>
    <property type="match status" value="1"/>
</dbReference>
<evidence type="ECO:0000256" key="4">
    <source>
        <dbReference type="ARBA" id="ARBA00023277"/>
    </source>
</evidence>
<gene>
    <name evidence="10" type="primary">nagA</name>
    <name evidence="10" type="ORF">GQF03_00205</name>
</gene>
<keyword evidence="3 5" id="KW-0378">Hydrolase</keyword>
<keyword evidence="11" id="KW-1185">Reference proteome</keyword>
<feature type="binding site" evidence="7">
    <location>
        <begin position="305"/>
        <end position="307"/>
    </location>
    <ligand>
        <name>substrate</name>
    </ligand>
</feature>
<evidence type="ECO:0000256" key="7">
    <source>
        <dbReference type="PIRSR" id="PIRSR038994-2"/>
    </source>
</evidence>
<sequence>MKKALTNAQILTGGAWQNQAALLIDGDHIEKVVADSEIPPGYEIEDLAGGRLLPGFIDVQVNGGGGMMLNDARSVADIAMIARAHRRFGTTGLLPTLITDDWARMTETAALIRGAMADGLPGLLGVHFEGPYLNPARKGVHDEAKIRRLDEKFVELVTAGDLGRVVVTLAPERVPMDVIRELAAKGVIVSAGHSAATYDEAVAAFEAGITGITHLYNGMPPMQSREPGLVGAALLSSGCYCGIINDGHHVHPATLKAALTIKGPARMMLVTDAMASVGTEMISFRLGETEIRIDGGRLTTADGTLAGSNLNMAGAVRNAVALLGLPLAEAAGLATENPAAFLGLDQTHGRIAPGFRADLVLMDGDLRLLKSWIGGV</sequence>
<proteinExistence type="inferred from homology"/>
<dbReference type="CDD" id="cd00854">
    <property type="entry name" value="NagA"/>
    <property type="match status" value="1"/>
</dbReference>
<feature type="binding site" evidence="7">
    <location>
        <position position="140"/>
    </location>
    <ligand>
        <name>substrate</name>
    </ligand>
</feature>
<dbReference type="Gene3D" id="2.30.40.10">
    <property type="entry name" value="Urease, subunit C, domain 1"/>
    <property type="match status" value="1"/>
</dbReference>
<feature type="binding site" evidence="8">
    <location>
        <position position="193"/>
    </location>
    <ligand>
        <name>Zn(2+)</name>
        <dbReference type="ChEBI" id="CHEBI:29105"/>
    </ligand>
</feature>
<dbReference type="Pfam" id="PF01979">
    <property type="entry name" value="Amidohydro_1"/>
    <property type="match status" value="1"/>
</dbReference>
<evidence type="ECO:0000313" key="10">
    <source>
        <dbReference type="EMBL" id="MZR20747.1"/>
    </source>
</evidence>
<dbReference type="EC" id="3.5.1.25" evidence="10"/>
<evidence type="ECO:0000256" key="8">
    <source>
        <dbReference type="PIRSR" id="PIRSR038994-3"/>
    </source>
</evidence>
<dbReference type="Proteomes" id="UP000445696">
    <property type="component" value="Unassembled WGS sequence"/>
</dbReference>
<dbReference type="InterPro" id="IPR011059">
    <property type="entry name" value="Metal-dep_hydrolase_composite"/>
</dbReference>
<feature type="binding site" evidence="7">
    <location>
        <begin position="217"/>
        <end position="218"/>
    </location>
    <ligand>
        <name>substrate</name>
    </ligand>
</feature>
<dbReference type="PIRSF" id="PIRSF038994">
    <property type="entry name" value="NagA"/>
    <property type="match status" value="1"/>
</dbReference>
<dbReference type="AlphaFoldDB" id="A0A845MC18"/>
<comment type="similarity">
    <text evidence="1 5">Belongs to the metallo-dependent hydrolases superfamily. NagA family.</text>
</comment>
<reference evidence="10 11" key="1">
    <citation type="journal article" date="2014" name="Int. J. Syst. Evol. Microbiol.">
        <title>Sneathiella chungangensis sp. nov., isolated from a marine sand, and emended description of the genus Sneathiella.</title>
        <authorList>
            <person name="Siamphan C."/>
            <person name="Kim H."/>
            <person name="Lee J.S."/>
            <person name="Kim W."/>
        </authorList>
    </citation>
    <scope>NUCLEOTIDE SEQUENCE [LARGE SCALE GENOMIC DNA]</scope>
    <source>
        <strain evidence="10 11">KCTC 32476</strain>
    </source>
</reference>
<organism evidence="10 11">
    <name type="scientific">Sneathiella chungangensis</name>
    <dbReference type="NCBI Taxonomy" id="1418234"/>
    <lineage>
        <taxon>Bacteria</taxon>
        <taxon>Pseudomonadati</taxon>
        <taxon>Pseudomonadota</taxon>
        <taxon>Alphaproteobacteria</taxon>
        <taxon>Sneathiellales</taxon>
        <taxon>Sneathiellaceae</taxon>
        <taxon>Sneathiella</taxon>
    </lineage>
</organism>
<dbReference type="InterPro" id="IPR003764">
    <property type="entry name" value="GlcNAc_6-P_deAcase"/>
</dbReference>
<feature type="binding site" evidence="8">
    <location>
        <position position="129"/>
    </location>
    <ligand>
        <name>Zn(2+)</name>
        <dbReference type="ChEBI" id="CHEBI:29105"/>
    </ligand>
</feature>
<dbReference type="RefSeq" id="WP_161337176.1">
    <property type="nucleotide sequence ID" value="NZ_JBHSDG010000002.1"/>
</dbReference>
<dbReference type="Pfam" id="PF22643">
    <property type="entry name" value="NagA_N"/>
    <property type="match status" value="1"/>
</dbReference>
<dbReference type="GO" id="GO:0006046">
    <property type="term" value="P:N-acetylglucosamine catabolic process"/>
    <property type="evidence" value="ECO:0007669"/>
    <property type="project" value="TreeGrafter"/>
</dbReference>
<dbReference type="GO" id="GO:0046872">
    <property type="term" value="F:metal ion binding"/>
    <property type="evidence" value="ECO:0007669"/>
    <property type="project" value="UniProtKB-KW"/>
</dbReference>
<dbReference type="GO" id="GO:0008448">
    <property type="term" value="F:N-acetylglucosamine-6-phosphate deacetylase activity"/>
    <property type="evidence" value="ECO:0007669"/>
    <property type="project" value="UniProtKB-EC"/>
</dbReference>
<evidence type="ECO:0000256" key="3">
    <source>
        <dbReference type="ARBA" id="ARBA00022801"/>
    </source>
</evidence>
<dbReference type="SUPFAM" id="SSF51556">
    <property type="entry name" value="Metallo-dependent hydrolases"/>
    <property type="match status" value="1"/>
</dbReference>
<evidence type="ECO:0000256" key="6">
    <source>
        <dbReference type="PIRSR" id="PIRSR038994-1"/>
    </source>
</evidence>
<dbReference type="PANTHER" id="PTHR11113:SF14">
    <property type="entry name" value="N-ACETYLGLUCOSAMINE-6-PHOSPHATE DEACETYLASE"/>
    <property type="match status" value="1"/>
</dbReference>
<keyword evidence="4 5" id="KW-0119">Carbohydrate metabolism</keyword>
<protein>
    <submittedName>
        <fullName evidence="10">N-acetylglucosamine-6-phosphate deacetylase</fullName>
        <ecNumber evidence="10">3.5.1.25</ecNumber>
    </submittedName>
</protein>
<accession>A0A845MC18</accession>
<feature type="binding site" evidence="7">
    <location>
        <position position="225"/>
    </location>
    <ligand>
        <name>substrate</name>
    </ligand>
</feature>
<dbReference type="InterPro" id="IPR032466">
    <property type="entry name" value="Metal_Hydrolase"/>
</dbReference>
<feature type="binding site" evidence="8">
    <location>
        <position position="214"/>
    </location>
    <ligand>
        <name>Zn(2+)</name>
        <dbReference type="ChEBI" id="CHEBI:29105"/>
    </ligand>
</feature>
<name>A0A845MC18_9PROT</name>
<dbReference type="NCBIfam" id="TIGR00221">
    <property type="entry name" value="nagA"/>
    <property type="match status" value="1"/>
</dbReference>